<gene>
    <name evidence="2" type="ORF">BN36_NA75050</name>
</gene>
<feature type="region of interest" description="Disordered" evidence="1">
    <location>
        <begin position="78"/>
        <end position="97"/>
    </location>
</feature>
<feature type="region of interest" description="Disordered" evidence="1">
    <location>
        <begin position="1"/>
        <end position="53"/>
    </location>
</feature>
<feature type="region of interest" description="Disordered" evidence="1">
    <location>
        <begin position="116"/>
        <end position="182"/>
    </location>
</feature>
<feature type="compositionally biased region" description="Basic and acidic residues" evidence="1">
    <location>
        <begin position="421"/>
        <end position="442"/>
    </location>
</feature>
<protein>
    <submittedName>
        <fullName evidence="2">Uncharacterized protein</fullName>
    </submittedName>
</protein>
<feature type="region of interest" description="Disordered" evidence="1">
    <location>
        <begin position="208"/>
        <end position="250"/>
    </location>
</feature>
<evidence type="ECO:0000256" key="1">
    <source>
        <dbReference type="SAM" id="MobiDB-lite"/>
    </source>
</evidence>
<name>A0A1E1JA61_LEIGU</name>
<feature type="compositionally biased region" description="Polar residues" evidence="1">
    <location>
        <begin position="1"/>
        <end position="11"/>
    </location>
</feature>
<organism evidence="2">
    <name type="scientific">Leishmania guyanensis</name>
    <dbReference type="NCBI Taxonomy" id="5670"/>
    <lineage>
        <taxon>Eukaryota</taxon>
        <taxon>Discoba</taxon>
        <taxon>Euglenozoa</taxon>
        <taxon>Kinetoplastea</taxon>
        <taxon>Metakinetoplastina</taxon>
        <taxon>Trypanosomatida</taxon>
        <taxon>Trypanosomatidae</taxon>
        <taxon>Leishmaniinae</taxon>
        <taxon>Leishmania</taxon>
        <taxon>Leishmania guyanensis species complex</taxon>
    </lineage>
</organism>
<dbReference type="AlphaFoldDB" id="A0A1E1JA61"/>
<feature type="compositionally biased region" description="Basic residues" evidence="1">
    <location>
        <begin position="384"/>
        <end position="396"/>
    </location>
</feature>
<dbReference type="EMBL" id="CALQ01001934">
    <property type="protein sequence ID" value="CCM20022.1"/>
    <property type="molecule type" value="Genomic_DNA"/>
</dbReference>
<feature type="compositionally biased region" description="Basic and acidic residues" evidence="1">
    <location>
        <begin position="117"/>
        <end position="127"/>
    </location>
</feature>
<sequence length="548" mass="61082">MRSYDSASPEDNNGAAVPPMNVHPRLMTHRRDSDSRSSSARQTPRSPWTVPTNAELAEAGVTAQDGVVRQLSARNETWGSLAGPREMPSPSNSVHYAPEAITTGGVFGETLQFSEPQQRRSITDTAHEQQPQSQKRQPMYDRQSRGVAHCPVDASSSRKPIRPGRNSRSSSARSQLKKNDSYAHVTSVVHGYRENRITALEAQYKVRRSHSNASGTQGYEPKQDYSLSPRSAEAWSSPSALGHASMRHRNESWRVSSTSYRSRQGSPLPQAVVEEYRRNGAPRAALDAPHIRYAEALYSMNNYRSSSAQRHAYMSSMPSNVTANNLPDVATRIPDRFKYVPPTEDERRHRREATLRALEEWRERQRVLLNSGENGNGPAVIQHNKARAKSCSHTRTQRLQPTYSTYSASYASLESRPQQFNDEKGSMDPLQKHSDIIDDSRSGRSRGSSGHSAQGREKKPKVIRGAAKQHDDHPSNKDADKWEKPQFSTRKRSGTSGSRRQNSTGLRTSSRNSRGVQLTSARGRAGVNSSSFRLKLLFDVSAPSVRIT</sequence>
<feature type="compositionally biased region" description="Basic and acidic residues" evidence="1">
    <location>
        <begin position="468"/>
        <end position="484"/>
    </location>
</feature>
<feature type="compositionally biased region" description="Polar residues" evidence="1">
    <location>
        <begin position="501"/>
        <end position="520"/>
    </location>
</feature>
<evidence type="ECO:0000313" key="2">
    <source>
        <dbReference type="EMBL" id="CCM20022.1"/>
    </source>
</evidence>
<proteinExistence type="predicted"/>
<feature type="region of interest" description="Disordered" evidence="1">
    <location>
        <begin position="419"/>
        <end position="527"/>
    </location>
</feature>
<accession>A0A1E1JA61</accession>
<feature type="region of interest" description="Disordered" evidence="1">
    <location>
        <begin position="370"/>
        <end position="403"/>
    </location>
</feature>
<reference evidence="2" key="1">
    <citation type="submission" date="2012-08" db="EMBL/GenBank/DDBJ databases">
        <title>Comparative genomics of metastatic and non-metastatic Leishmania guyanensis provides insights into polygenic factors involved in Leishmania RNA virus infection.</title>
        <authorList>
            <person name="Smith D."/>
            <person name="Hertz-Fowler C."/>
            <person name="Martin R."/>
            <person name="Dickens N."/>
            <person name="Fasel N."/>
            <person name="Falquet L."/>
            <person name="Beverley S."/>
            <person name="Zangger H."/>
            <person name="Calderon-Copete S."/>
            <person name="Mottram J."/>
            <person name="Xenarios I."/>
        </authorList>
    </citation>
    <scope>NUCLEOTIDE SEQUENCE</scope>
    <source>
        <strain evidence="2">MHOM/BR/75/M4147/SSU:IR2SAT-LUC</strain>
    </source>
</reference>
<feature type="compositionally biased region" description="Polar residues" evidence="1">
    <location>
        <begin position="225"/>
        <end position="239"/>
    </location>
</feature>
<feature type="compositionally biased region" description="Polar residues" evidence="1">
    <location>
        <begin position="40"/>
        <end position="52"/>
    </location>
</feature>